<sequence length="87" mass="9534">MRIRAAIAASALATSIVMGGASAAMASGKDHGYKHHHKRHHHYNHHRGHGNYGGCWLNAGVSDFFGPYFSEGCQHGGYGWDGDRDWK</sequence>
<protein>
    <recommendedName>
        <fullName evidence="4">Sulfur globule protein</fullName>
    </recommendedName>
</protein>
<organism evidence="2 3">
    <name type="scientific">Streptomyces nigrescens</name>
    <dbReference type="NCBI Taxonomy" id="1920"/>
    <lineage>
        <taxon>Bacteria</taxon>
        <taxon>Bacillati</taxon>
        <taxon>Actinomycetota</taxon>
        <taxon>Actinomycetes</taxon>
        <taxon>Kitasatosporales</taxon>
        <taxon>Streptomycetaceae</taxon>
        <taxon>Streptomyces</taxon>
    </lineage>
</organism>
<evidence type="ECO:0000313" key="2">
    <source>
        <dbReference type="EMBL" id="BDM70419.1"/>
    </source>
</evidence>
<accession>A0ABM7ZW44</accession>
<evidence type="ECO:0000313" key="3">
    <source>
        <dbReference type="Proteomes" id="UP001059597"/>
    </source>
</evidence>
<keyword evidence="1" id="KW-0732">Signal</keyword>
<keyword evidence="3" id="KW-1185">Reference proteome</keyword>
<name>A0ABM7ZW44_STRNI</name>
<gene>
    <name evidence="2" type="ORF">HEK616_39060</name>
</gene>
<feature type="chain" id="PRO_5046607975" description="Sulfur globule protein" evidence="1">
    <location>
        <begin position="27"/>
        <end position="87"/>
    </location>
</feature>
<dbReference type="RefSeq" id="WP_261954166.1">
    <property type="nucleotide sequence ID" value="NZ_AP026073.1"/>
</dbReference>
<dbReference type="Proteomes" id="UP001059597">
    <property type="component" value="Chromosome"/>
</dbReference>
<evidence type="ECO:0000256" key="1">
    <source>
        <dbReference type="SAM" id="SignalP"/>
    </source>
</evidence>
<proteinExistence type="predicted"/>
<evidence type="ECO:0008006" key="4">
    <source>
        <dbReference type="Google" id="ProtNLM"/>
    </source>
</evidence>
<dbReference type="EMBL" id="AP026073">
    <property type="protein sequence ID" value="BDM70419.1"/>
    <property type="molecule type" value="Genomic_DNA"/>
</dbReference>
<reference evidence="2" key="1">
    <citation type="submission" date="2022-06" db="EMBL/GenBank/DDBJ databases">
        <title>Complete genome sequence of Streptomyces nigrescens HEK616.</title>
        <authorList>
            <person name="Asamizu S."/>
            <person name="Onaka H."/>
        </authorList>
    </citation>
    <scope>NUCLEOTIDE SEQUENCE</scope>
    <source>
        <strain evidence="2">HEK616</strain>
    </source>
</reference>
<feature type="signal peptide" evidence="1">
    <location>
        <begin position="1"/>
        <end position="26"/>
    </location>
</feature>